<dbReference type="PANTHER" id="PTHR34222:SF33">
    <property type="entry name" value="RETROTRANSPOSON GAG DOMAIN-CONTAINING PROTEIN"/>
    <property type="match status" value="1"/>
</dbReference>
<accession>A0AAW1GTD7</accession>
<reference evidence="2" key="1">
    <citation type="submission" date="2024-03" db="EMBL/GenBank/DDBJ databases">
        <title>WGS assembly of Saponaria officinalis var. Norfolk2.</title>
        <authorList>
            <person name="Jenkins J."/>
            <person name="Shu S."/>
            <person name="Grimwood J."/>
            <person name="Barry K."/>
            <person name="Goodstein D."/>
            <person name="Schmutz J."/>
            <person name="Leebens-Mack J."/>
            <person name="Osbourn A."/>
        </authorList>
    </citation>
    <scope>NUCLEOTIDE SEQUENCE [LARGE SCALE GENOMIC DNA]</scope>
    <source>
        <strain evidence="2">JIC</strain>
    </source>
</reference>
<feature type="domain" description="Retrovirus-related Pol polyprotein from transposon TNT 1-94-like beta-barrel" evidence="1">
    <location>
        <begin position="204"/>
        <end position="279"/>
    </location>
</feature>
<name>A0AAW1GTD7_SAPOF</name>
<dbReference type="InterPro" id="IPR054722">
    <property type="entry name" value="PolX-like_BBD"/>
</dbReference>
<evidence type="ECO:0000313" key="3">
    <source>
        <dbReference type="Proteomes" id="UP001443914"/>
    </source>
</evidence>
<evidence type="ECO:0000259" key="1">
    <source>
        <dbReference type="Pfam" id="PF22936"/>
    </source>
</evidence>
<dbReference type="EMBL" id="JBDFQZ010000013">
    <property type="protein sequence ID" value="KAK9668023.1"/>
    <property type="molecule type" value="Genomic_DNA"/>
</dbReference>
<protein>
    <recommendedName>
        <fullName evidence="1">Retrovirus-related Pol polyprotein from transposon TNT 1-94-like beta-barrel domain-containing protein</fullName>
    </recommendedName>
</protein>
<keyword evidence="3" id="KW-1185">Reference proteome</keyword>
<evidence type="ECO:0000313" key="2">
    <source>
        <dbReference type="EMBL" id="KAK9668023.1"/>
    </source>
</evidence>
<dbReference type="Proteomes" id="UP001443914">
    <property type="component" value="Unassembled WGS sequence"/>
</dbReference>
<dbReference type="AlphaFoldDB" id="A0AAW1GTD7"/>
<organism evidence="2 3">
    <name type="scientific">Saponaria officinalis</name>
    <name type="common">Common soapwort</name>
    <name type="synonym">Lychnis saponaria</name>
    <dbReference type="NCBI Taxonomy" id="3572"/>
    <lineage>
        <taxon>Eukaryota</taxon>
        <taxon>Viridiplantae</taxon>
        <taxon>Streptophyta</taxon>
        <taxon>Embryophyta</taxon>
        <taxon>Tracheophyta</taxon>
        <taxon>Spermatophyta</taxon>
        <taxon>Magnoliopsida</taxon>
        <taxon>eudicotyledons</taxon>
        <taxon>Gunneridae</taxon>
        <taxon>Pentapetalae</taxon>
        <taxon>Caryophyllales</taxon>
        <taxon>Caryophyllaceae</taxon>
        <taxon>Caryophylleae</taxon>
        <taxon>Saponaria</taxon>
    </lineage>
</organism>
<dbReference type="PANTHER" id="PTHR34222">
    <property type="entry name" value="GAG_PRE-INTEGRS DOMAIN-CONTAINING PROTEIN"/>
    <property type="match status" value="1"/>
</dbReference>
<gene>
    <name evidence="2" type="ORF">RND81_13G029800</name>
</gene>
<dbReference type="Pfam" id="PF22936">
    <property type="entry name" value="Pol_BBD"/>
    <property type="match status" value="1"/>
</dbReference>
<sequence>MGVDPAYEAISQTLLTMDPLPTINQAFARLVQAERQRKIAGLAYAAEEVNALAVTKTAREFYTSNRHQTEQNSRGPKKEYMDMKRTKVSFCRYCKKEEHKINFCYKLKNRQKRNEVLGNHNNFNKFASHVEGEKVQDHPLEGESGGLPQIDDNFLLAVAQKIMQLQHSQQSGESTSTVHLSNFAGINLLHSANISTVSDTCSYWIIDTGVTDHMSPWKSQFQSLKMLKQPLKIGLPDGTVKLVYQFGDVMLNPSLVLQDVLVVPEFKHNLLSVSKLLDHNNLSVHFDDSGCWFQDLSTKKVLARGSKHSGLFKINKSLHSNWSDASSTNSRQFSDLSFSHRVLSVDSMSSLRKTSSIAFY</sequence>
<proteinExistence type="predicted"/>
<comment type="caution">
    <text evidence="2">The sequence shown here is derived from an EMBL/GenBank/DDBJ whole genome shotgun (WGS) entry which is preliminary data.</text>
</comment>